<comment type="caution">
    <text evidence="1">The sequence shown here is derived from an EMBL/GenBank/DDBJ whole genome shotgun (WGS) entry which is preliminary data.</text>
</comment>
<protein>
    <submittedName>
        <fullName evidence="1">Uncharacterized protein</fullName>
    </submittedName>
</protein>
<evidence type="ECO:0000313" key="1">
    <source>
        <dbReference type="EMBL" id="CAJ1390373.1"/>
    </source>
</evidence>
<name>A0AA36IMY5_9DINO</name>
<keyword evidence="2" id="KW-1185">Reference proteome</keyword>
<reference evidence="1" key="1">
    <citation type="submission" date="2023-08" db="EMBL/GenBank/DDBJ databases">
        <authorList>
            <person name="Chen Y."/>
            <person name="Shah S."/>
            <person name="Dougan E. K."/>
            <person name="Thang M."/>
            <person name="Chan C."/>
        </authorList>
    </citation>
    <scope>NUCLEOTIDE SEQUENCE</scope>
</reference>
<gene>
    <name evidence="1" type="ORF">EVOR1521_LOCUS15820</name>
</gene>
<organism evidence="1 2">
    <name type="scientific">Effrenium voratum</name>
    <dbReference type="NCBI Taxonomy" id="2562239"/>
    <lineage>
        <taxon>Eukaryota</taxon>
        <taxon>Sar</taxon>
        <taxon>Alveolata</taxon>
        <taxon>Dinophyceae</taxon>
        <taxon>Suessiales</taxon>
        <taxon>Symbiodiniaceae</taxon>
        <taxon>Effrenium</taxon>
    </lineage>
</organism>
<dbReference type="AlphaFoldDB" id="A0AA36IMY5"/>
<dbReference type="PANTHER" id="PTHR37096:SF1">
    <property type="entry name" value="AAA+ ATPASE DOMAIN-CONTAINING PROTEIN"/>
    <property type="match status" value="1"/>
</dbReference>
<proteinExistence type="predicted"/>
<dbReference type="EMBL" id="CAUJNA010002060">
    <property type="protein sequence ID" value="CAJ1390373.1"/>
    <property type="molecule type" value="Genomic_DNA"/>
</dbReference>
<sequence>MACKRSASARYRRLAVALPFLLVFGFHGVTFNIPKRMHEVAQDKGISDMEYLQGVSAAAESYKKSDQIAGRTGFIKALQKAMQKPGLYLVIGGKSLGKTKIMQKMDQVVAAYSPLLYVNMRHPPQPESTDALECLQAKAKDLWSAKYVPPWAGTVAGVMISLARVVGKESLKKGDAEGGVELAFSELLNVPKPQEFLWAFVDAAVSMKQIPTMIIDEANIAFPNTNGNGDSKSKREAASRALATFVAMTKESCKACVILPASDFAFPWGLQTLGFNKFDALQTIVIPEVEREPMLALLTEWGLPRDVAEEFYMIFGGNILLCQQAIDKLLEQFERGAEDSFDPFSVRGTDGLAGLAKDPLTREHLENLARQGWSPIEEGSADGETESQKGARIIAKKSFGGVINRETTTFLDQDLRDDMFSNRSTKQVLIPATIYLRNCIKVELQACEPSSAASQPSAAVWVCQLGSPDGEEFIGNAFQVKGVLANVDDLKEAIEKKEKLTIAASKINIHHQEDGRWVKDDEDSAVDRGKSNCQGRLLQIHVTSWSCWSHIVWGTSAAQQSSTLVNLRRCQATAGCCCSRLRQCWGTTFHLVQ</sequence>
<dbReference type="InterPro" id="IPR051667">
    <property type="entry name" value="Archaeal_ATPase_domain"/>
</dbReference>
<evidence type="ECO:0000313" key="2">
    <source>
        <dbReference type="Proteomes" id="UP001178507"/>
    </source>
</evidence>
<dbReference type="PANTHER" id="PTHR37096">
    <property type="entry name" value="YALI0E33429P"/>
    <property type="match status" value="1"/>
</dbReference>
<dbReference type="Proteomes" id="UP001178507">
    <property type="component" value="Unassembled WGS sequence"/>
</dbReference>
<accession>A0AA36IMY5</accession>